<dbReference type="AlphaFoldDB" id="A0A0E9QKW4"/>
<feature type="region of interest" description="Disordered" evidence="1">
    <location>
        <begin position="60"/>
        <end position="80"/>
    </location>
</feature>
<proteinExistence type="predicted"/>
<protein>
    <submittedName>
        <fullName evidence="2">Uncharacterized protein</fullName>
    </submittedName>
</protein>
<reference evidence="2" key="2">
    <citation type="journal article" date="2015" name="Fish Shellfish Immunol.">
        <title>Early steps in the European eel (Anguilla anguilla)-Vibrio vulnificus interaction in the gills: Role of the RtxA13 toxin.</title>
        <authorList>
            <person name="Callol A."/>
            <person name="Pajuelo D."/>
            <person name="Ebbesson L."/>
            <person name="Teles M."/>
            <person name="MacKenzie S."/>
            <person name="Amaro C."/>
        </authorList>
    </citation>
    <scope>NUCLEOTIDE SEQUENCE</scope>
</reference>
<evidence type="ECO:0000256" key="1">
    <source>
        <dbReference type="SAM" id="MobiDB-lite"/>
    </source>
</evidence>
<dbReference type="EMBL" id="GBXM01091178">
    <property type="protein sequence ID" value="JAH17399.1"/>
    <property type="molecule type" value="Transcribed_RNA"/>
</dbReference>
<reference evidence="2" key="1">
    <citation type="submission" date="2014-11" db="EMBL/GenBank/DDBJ databases">
        <authorList>
            <person name="Amaro Gonzalez C."/>
        </authorList>
    </citation>
    <scope>NUCLEOTIDE SEQUENCE</scope>
</reference>
<sequence>MNDFTVSGSKSPLQLSKYFFKSRSQYSNTNVNFLSLCRTSCSLTIFLCLSSFNKQISRNAELGTPSSSSSNLTLLRATIS</sequence>
<evidence type="ECO:0000313" key="2">
    <source>
        <dbReference type="EMBL" id="JAH17399.1"/>
    </source>
</evidence>
<organism evidence="2">
    <name type="scientific">Anguilla anguilla</name>
    <name type="common">European freshwater eel</name>
    <name type="synonym">Muraena anguilla</name>
    <dbReference type="NCBI Taxonomy" id="7936"/>
    <lineage>
        <taxon>Eukaryota</taxon>
        <taxon>Metazoa</taxon>
        <taxon>Chordata</taxon>
        <taxon>Craniata</taxon>
        <taxon>Vertebrata</taxon>
        <taxon>Euteleostomi</taxon>
        <taxon>Actinopterygii</taxon>
        <taxon>Neopterygii</taxon>
        <taxon>Teleostei</taxon>
        <taxon>Anguilliformes</taxon>
        <taxon>Anguillidae</taxon>
        <taxon>Anguilla</taxon>
    </lineage>
</organism>
<name>A0A0E9QKW4_ANGAN</name>
<accession>A0A0E9QKW4</accession>